<feature type="compositionally biased region" description="Low complexity" evidence="1">
    <location>
        <begin position="268"/>
        <end position="279"/>
    </location>
</feature>
<accession>A0A4S4LJT3</accession>
<dbReference type="EMBL" id="SGPK01000002">
    <property type="protein sequence ID" value="THH12259.1"/>
    <property type="molecule type" value="Genomic_DNA"/>
</dbReference>
<feature type="compositionally biased region" description="Polar residues" evidence="1">
    <location>
        <begin position="89"/>
        <end position="129"/>
    </location>
</feature>
<feature type="region of interest" description="Disordered" evidence="1">
    <location>
        <begin position="69"/>
        <end position="193"/>
    </location>
</feature>
<feature type="compositionally biased region" description="Polar residues" evidence="1">
    <location>
        <begin position="1"/>
        <end position="12"/>
    </location>
</feature>
<comment type="caution">
    <text evidence="2">The sequence shown here is derived from an EMBL/GenBank/DDBJ whole genome shotgun (WGS) entry which is preliminary data.</text>
</comment>
<feature type="region of interest" description="Disordered" evidence="1">
    <location>
        <begin position="268"/>
        <end position="311"/>
    </location>
</feature>
<keyword evidence="3" id="KW-1185">Reference proteome</keyword>
<reference evidence="2 3" key="1">
    <citation type="submission" date="2019-02" db="EMBL/GenBank/DDBJ databases">
        <title>Genome sequencing of the rare red list fungi Phellinidium pouzarii.</title>
        <authorList>
            <person name="Buettner E."/>
            <person name="Kellner H."/>
        </authorList>
    </citation>
    <scope>NUCLEOTIDE SEQUENCE [LARGE SCALE GENOMIC DNA]</scope>
    <source>
        <strain evidence="2 3">DSM 108285</strain>
    </source>
</reference>
<dbReference type="Proteomes" id="UP000308199">
    <property type="component" value="Unassembled WGS sequence"/>
</dbReference>
<protein>
    <submittedName>
        <fullName evidence="2">Uncharacterized protein</fullName>
    </submittedName>
</protein>
<gene>
    <name evidence="2" type="ORF">EW145_g153</name>
</gene>
<name>A0A4S4LJT3_9AGAM</name>
<feature type="region of interest" description="Disordered" evidence="1">
    <location>
        <begin position="1"/>
        <end position="52"/>
    </location>
</feature>
<organism evidence="2 3">
    <name type="scientific">Phellinidium pouzarii</name>
    <dbReference type="NCBI Taxonomy" id="167371"/>
    <lineage>
        <taxon>Eukaryota</taxon>
        <taxon>Fungi</taxon>
        <taxon>Dikarya</taxon>
        <taxon>Basidiomycota</taxon>
        <taxon>Agaricomycotina</taxon>
        <taxon>Agaricomycetes</taxon>
        <taxon>Hymenochaetales</taxon>
        <taxon>Hymenochaetaceae</taxon>
        <taxon>Phellinidium</taxon>
    </lineage>
</organism>
<evidence type="ECO:0000313" key="2">
    <source>
        <dbReference type="EMBL" id="THH12259.1"/>
    </source>
</evidence>
<proteinExistence type="predicted"/>
<dbReference type="OrthoDB" id="3217643at2759"/>
<evidence type="ECO:0000313" key="3">
    <source>
        <dbReference type="Proteomes" id="UP000308199"/>
    </source>
</evidence>
<sequence>MQWARMSSSSPVGKSGVHNPGWPGCCRPPQPSEVDKIPPADWPAVHTVHRTPIPTEIKQLLDLVKNTYSEKGGSLRGTSSAERKALVRVNSSPNGSARTSAVSIPQKGRQSGSPQGKPSSLVGSGSRHSVQPGISPGNTSLDHSVPGRRVGPDTPLKRVEGFRTTPPASLRKLVDGEHPPASRPSLTAANPSLLSPLQIHGDQVQPILKRRGSTASSISTPLAVATNRASVVPKASVKNVDVAKVAKEKDRSENAGLEKGLKVLKLSGVSDSNSDNGSRSSGGSGGSVNDNSTVTSDGGFTDYLSDESEAELQRQAVERAAILEQNRMEEQEFRQARQQLASVDLRPPQVWTTGVTSSRKAINTGYTRGG</sequence>
<evidence type="ECO:0000256" key="1">
    <source>
        <dbReference type="SAM" id="MobiDB-lite"/>
    </source>
</evidence>
<dbReference type="AlphaFoldDB" id="A0A4S4LJT3"/>
<feature type="compositionally biased region" description="Polar residues" evidence="1">
    <location>
        <begin position="184"/>
        <end position="193"/>
    </location>
</feature>